<protein>
    <submittedName>
        <fullName evidence="3">Uncharacterized protein</fullName>
    </submittedName>
</protein>
<organism evidence="3 4">
    <name type="scientific">Labeo rohita</name>
    <name type="common">Indian major carp</name>
    <name type="synonym">Cyprinus rohita</name>
    <dbReference type="NCBI Taxonomy" id="84645"/>
    <lineage>
        <taxon>Eukaryota</taxon>
        <taxon>Metazoa</taxon>
        <taxon>Chordata</taxon>
        <taxon>Craniata</taxon>
        <taxon>Vertebrata</taxon>
        <taxon>Euteleostomi</taxon>
        <taxon>Actinopterygii</taxon>
        <taxon>Neopterygii</taxon>
        <taxon>Teleostei</taxon>
        <taxon>Ostariophysi</taxon>
        <taxon>Cypriniformes</taxon>
        <taxon>Cyprinidae</taxon>
        <taxon>Labeoninae</taxon>
        <taxon>Labeonini</taxon>
        <taxon>Labeo</taxon>
    </lineage>
</organism>
<evidence type="ECO:0000313" key="3">
    <source>
        <dbReference type="EMBL" id="KAI2650911.1"/>
    </source>
</evidence>
<dbReference type="EMBL" id="JACTAM010000022">
    <property type="protein sequence ID" value="KAI2650911.1"/>
    <property type="molecule type" value="Genomic_DNA"/>
</dbReference>
<evidence type="ECO:0000256" key="1">
    <source>
        <dbReference type="SAM" id="MobiDB-lite"/>
    </source>
</evidence>
<feature type="chain" id="PRO_5046145323" evidence="2">
    <location>
        <begin position="18"/>
        <end position="198"/>
    </location>
</feature>
<feature type="region of interest" description="Disordered" evidence="1">
    <location>
        <begin position="64"/>
        <end position="137"/>
    </location>
</feature>
<keyword evidence="2" id="KW-0732">Signal</keyword>
<accession>A0ABQ8LL05</accession>
<comment type="caution">
    <text evidence="3">The sequence shown here is derived from an EMBL/GenBank/DDBJ whole genome shotgun (WGS) entry which is preliminary data.</text>
</comment>
<dbReference type="Proteomes" id="UP000830375">
    <property type="component" value="Unassembled WGS sequence"/>
</dbReference>
<keyword evidence="4" id="KW-1185">Reference proteome</keyword>
<proteinExistence type="predicted"/>
<gene>
    <name evidence="3" type="ORF">H4Q32_028245</name>
</gene>
<evidence type="ECO:0000256" key="2">
    <source>
        <dbReference type="SAM" id="SignalP"/>
    </source>
</evidence>
<feature type="compositionally biased region" description="Polar residues" evidence="1">
    <location>
        <begin position="118"/>
        <end position="129"/>
    </location>
</feature>
<evidence type="ECO:0000313" key="4">
    <source>
        <dbReference type="Proteomes" id="UP000830375"/>
    </source>
</evidence>
<sequence length="198" mass="22035">MIVIIIIILCYHFIFLADEVQLVAFGDDGGVNNCDDGGEGNAFNDQVVVLPIEEALLEVVVTTESQHSSDNVTRPTHTNEPAPEVGVHTASIRSGSGSNPYTGVRGVKRLRYPGCDDTPSTSHFRTLENNEQDNNEAGLTAWSDSQVQAWDETEEAEEDLPHEISQEVFRDWDLNRRLDYDMLGRVNRSFEKLARGTV</sequence>
<reference evidence="3 4" key="1">
    <citation type="submission" date="2022-01" db="EMBL/GenBank/DDBJ databases">
        <title>A high-quality chromosome-level genome assembly of rohu carp, Labeo rohita.</title>
        <authorList>
            <person name="Arick M.A. II"/>
            <person name="Hsu C.-Y."/>
            <person name="Magbanua Z."/>
            <person name="Pechanova O."/>
            <person name="Grover C."/>
            <person name="Miller E."/>
            <person name="Thrash A."/>
            <person name="Ezzel L."/>
            <person name="Alam S."/>
            <person name="Benzie J."/>
            <person name="Hamilton M."/>
            <person name="Karsi A."/>
            <person name="Lawrence M.L."/>
            <person name="Peterson D.G."/>
        </authorList>
    </citation>
    <scope>NUCLEOTIDE SEQUENCE [LARGE SCALE GENOMIC DNA]</scope>
    <source>
        <strain evidence="4">BAU-BD-2019</strain>
        <tissue evidence="3">Blood</tissue>
    </source>
</reference>
<feature type="signal peptide" evidence="2">
    <location>
        <begin position="1"/>
        <end position="17"/>
    </location>
</feature>
<feature type="compositionally biased region" description="Polar residues" evidence="1">
    <location>
        <begin position="65"/>
        <end position="79"/>
    </location>
</feature>
<name>A0ABQ8LL05_LABRO</name>
<feature type="compositionally biased region" description="Polar residues" evidence="1">
    <location>
        <begin position="91"/>
        <end position="101"/>
    </location>
</feature>